<gene>
    <name evidence="3" type="ORF">A3843_12945</name>
</gene>
<comment type="cofactor">
    <cofactor evidence="2">
        <name>Mg(2+)</name>
        <dbReference type="ChEBI" id="CHEBI:18420"/>
    </cofactor>
    <text evidence="2">Binds 2 magnesium ions per subunit.</text>
</comment>
<dbReference type="Pfam" id="PF01255">
    <property type="entry name" value="Prenyltransf"/>
    <property type="match status" value="1"/>
</dbReference>
<dbReference type="PANTHER" id="PTHR10291">
    <property type="entry name" value="DEHYDRODOLICHYL DIPHOSPHATE SYNTHASE FAMILY MEMBER"/>
    <property type="match status" value="1"/>
</dbReference>
<feature type="binding site" evidence="2">
    <location>
        <begin position="75"/>
        <end position="77"/>
    </location>
    <ligand>
        <name>substrate</name>
    </ligand>
</feature>
<keyword evidence="4" id="KW-1185">Reference proteome</keyword>
<dbReference type="FunFam" id="3.40.1180.10:FF:000001">
    <property type="entry name" value="(2E,6E)-farnesyl-diphosphate-specific ditrans,polycis-undecaprenyl-diphosphate synthase"/>
    <property type="match status" value="1"/>
</dbReference>
<accession>A0A1U7JG88</accession>
<evidence type="ECO:0000313" key="4">
    <source>
        <dbReference type="Proteomes" id="UP000185783"/>
    </source>
</evidence>
<dbReference type="STRING" id="197461.A3843_12945"/>
<dbReference type="PANTHER" id="PTHR10291:SF0">
    <property type="entry name" value="DEHYDRODOLICHYL DIPHOSPHATE SYNTHASE 2"/>
    <property type="match status" value="1"/>
</dbReference>
<dbReference type="RefSeq" id="WP_028480913.1">
    <property type="nucleotide sequence ID" value="NZ_LVVZ01000019.1"/>
</dbReference>
<dbReference type="AlphaFoldDB" id="A0A1U7JG88"/>
<comment type="subunit">
    <text evidence="2">Homodimer.</text>
</comment>
<dbReference type="HAMAP" id="MF_01139">
    <property type="entry name" value="ISPT"/>
    <property type="match status" value="1"/>
</dbReference>
<feature type="binding site" evidence="2">
    <location>
        <position position="217"/>
    </location>
    <ligand>
        <name>Mg(2+)</name>
        <dbReference type="ChEBI" id="CHEBI:18420"/>
    </ligand>
</feature>
<dbReference type="SUPFAM" id="SSF64005">
    <property type="entry name" value="Undecaprenyl diphosphate synthase"/>
    <property type="match status" value="1"/>
</dbReference>
<organism evidence="3 4">
    <name type="scientific">Pseudovibrio exalbescens</name>
    <dbReference type="NCBI Taxonomy" id="197461"/>
    <lineage>
        <taxon>Bacteria</taxon>
        <taxon>Pseudomonadati</taxon>
        <taxon>Pseudomonadota</taxon>
        <taxon>Alphaproteobacteria</taxon>
        <taxon>Hyphomicrobiales</taxon>
        <taxon>Stappiaceae</taxon>
        <taxon>Pseudovibrio</taxon>
    </lineage>
</organism>
<dbReference type="GO" id="GO:0008834">
    <property type="term" value="F:ditrans,polycis-undecaprenyl-diphosphate synthase [(2E,6E)-farnesyl-diphosphate specific] activity"/>
    <property type="evidence" value="ECO:0007669"/>
    <property type="project" value="TreeGrafter"/>
</dbReference>
<sequence length="256" mass="28511">MTATVQEETQDRYAPADPSGLPRHVAIIMDGNGRWAALRGLPRTEGHRNGVKTVRQIVRRAGELGIQYLTLFAFSSENWSRPHAEVKFLMGLLRAYVRSDLKDLRESNVRIRVIGSRDGLDPGILSLLEQAEQGTADCTGLELVLAFNYGARDEMVRAVRQLSLEVARGGKQPEEITSADIESHLDTAGLPDPDLIIRTSGEQRLSNFLLWQAAYAEFYFAPMHWPDFDCSAFEEALSCFKNRERRFGGVGAAVST</sequence>
<dbReference type="InterPro" id="IPR001441">
    <property type="entry name" value="UPP_synth-like"/>
</dbReference>
<reference evidence="3 4" key="1">
    <citation type="submission" date="2016-03" db="EMBL/GenBank/DDBJ databases">
        <title>Genome sequence of Nesiotobacter sp. nov., a moderately halophilic alphaproteobacterium isolated from the Yellow Sea, China.</title>
        <authorList>
            <person name="Zhang G."/>
            <person name="Zhang R."/>
        </authorList>
    </citation>
    <scope>NUCLEOTIDE SEQUENCE [LARGE SCALE GENOMIC DNA]</scope>
    <source>
        <strain evidence="3 4">WB1-6</strain>
    </source>
</reference>
<name>A0A1U7JG88_9HYPH</name>
<dbReference type="NCBIfam" id="TIGR00055">
    <property type="entry name" value="uppS"/>
    <property type="match status" value="1"/>
</dbReference>
<dbReference type="NCBIfam" id="NF011405">
    <property type="entry name" value="PRK14830.1"/>
    <property type="match status" value="1"/>
</dbReference>
<dbReference type="InterPro" id="IPR036424">
    <property type="entry name" value="UPP_synth-like_sf"/>
</dbReference>
<keyword evidence="2" id="KW-0479">Metal-binding</keyword>
<dbReference type="InterPro" id="IPR018520">
    <property type="entry name" value="UPP_synth-like_CS"/>
</dbReference>
<keyword evidence="2" id="KW-0460">Magnesium</keyword>
<dbReference type="Proteomes" id="UP000185783">
    <property type="component" value="Unassembled WGS sequence"/>
</dbReference>
<feature type="binding site" evidence="2">
    <location>
        <begin position="204"/>
        <end position="206"/>
    </location>
    <ligand>
        <name>substrate</name>
    </ligand>
</feature>
<feature type="binding site" evidence="2">
    <location>
        <position position="81"/>
    </location>
    <ligand>
        <name>substrate</name>
    </ligand>
</feature>
<dbReference type="Gene3D" id="3.40.1180.10">
    <property type="entry name" value="Decaprenyl diphosphate synthase-like"/>
    <property type="match status" value="1"/>
</dbReference>
<dbReference type="GO" id="GO:0005829">
    <property type="term" value="C:cytosol"/>
    <property type="evidence" value="ECO:0007669"/>
    <property type="project" value="TreeGrafter"/>
</dbReference>
<feature type="binding site" evidence="2">
    <location>
        <position position="198"/>
    </location>
    <ligand>
        <name>substrate</name>
    </ligand>
</feature>
<feature type="binding site" evidence="2">
    <location>
        <begin position="31"/>
        <end position="34"/>
    </location>
    <ligand>
        <name>substrate</name>
    </ligand>
</feature>
<evidence type="ECO:0000256" key="2">
    <source>
        <dbReference type="HAMAP-Rule" id="MF_01139"/>
    </source>
</evidence>
<protein>
    <recommendedName>
        <fullName evidence="2">Isoprenyl transferase</fullName>
        <ecNumber evidence="2">2.5.1.-</ecNumber>
    </recommendedName>
</protein>
<feature type="binding site" evidence="2">
    <location>
        <position position="43"/>
    </location>
    <ligand>
        <name>substrate</name>
    </ligand>
</feature>
<keyword evidence="1 2" id="KW-0808">Transferase</keyword>
<feature type="binding site" evidence="2">
    <location>
        <position position="79"/>
    </location>
    <ligand>
        <name>substrate</name>
    </ligand>
</feature>
<dbReference type="PROSITE" id="PS01066">
    <property type="entry name" value="UPP_SYNTHASE"/>
    <property type="match status" value="1"/>
</dbReference>
<dbReference type="EMBL" id="LVVZ01000019">
    <property type="protein sequence ID" value="OKL43708.1"/>
    <property type="molecule type" value="Genomic_DNA"/>
</dbReference>
<dbReference type="GO" id="GO:0016094">
    <property type="term" value="P:polyprenol biosynthetic process"/>
    <property type="evidence" value="ECO:0007669"/>
    <property type="project" value="TreeGrafter"/>
</dbReference>
<feature type="binding site" evidence="2">
    <location>
        <position position="35"/>
    </location>
    <ligand>
        <name>substrate</name>
    </ligand>
</feature>
<comment type="caution">
    <text evidence="3">The sequence shown here is derived from an EMBL/GenBank/DDBJ whole genome shotgun (WGS) entry which is preliminary data.</text>
</comment>
<evidence type="ECO:0000313" key="3">
    <source>
        <dbReference type="EMBL" id="OKL43708.1"/>
    </source>
</evidence>
<dbReference type="EC" id="2.5.1.-" evidence="2"/>
<feature type="active site" description="Proton acceptor" evidence="2">
    <location>
        <position position="78"/>
    </location>
</feature>
<proteinExistence type="inferred from homology"/>
<feature type="binding site" evidence="2">
    <location>
        <position position="47"/>
    </location>
    <ligand>
        <name>substrate</name>
    </ligand>
</feature>
<feature type="binding site" evidence="2">
    <location>
        <position position="30"/>
    </location>
    <ligand>
        <name>Mg(2+)</name>
        <dbReference type="ChEBI" id="CHEBI:18420"/>
    </ligand>
</feature>
<feature type="active site" evidence="2">
    <location>
        <position position="30"/>
    </location>
</feature>
<dbReference type="CDD" id="cd00475">
    <property type="entry name" value="Cis_IPPS"/>
    <property type="match status" value="1"/>
</dbReference>
<evidence type="ECO:0000256" key="1">
    <source>
        <dbReference type="ARBA" id="ARBA00022679"/>
    </source>
</evidence>
<comment type="function">
    <text evidence="2">Catalyzes the condensation of isopentenyl diphosphate (IPP) with allylic pyrophosphates generating different type of terpenoids.</text>
</comment>
<dbReference type="NCBIfam" id="NF011408">
    <property type="entry name" value="PRK14834.1"/>
    <property type="match status" value="1"/>
</dbReference>
<comment type="similarity">
    <text evidence="2">Belongs to the UPP synthase family.</text>
</comment>
<dbReference type="GO" id="GO:0000287">
    <property type="term" value="F:magnesium ion binding"/>
    <property type="evidence" value="ECO:0007669"/>
    <property type="project" value="UniProtKB-UniRule"/>
</dbReference>